<keyword evidence="2" id="KW-1133">Transmembrane helix</keyword>
<keyword evidence="2" id="KW-0472">Membrane</keyword>
<gene>
    <name evidence="4" type="ORF">D1781_00035</name>
</gene>
<accession>A0A3A1U0B8</accession>
<name>A0A3A1U0B8_9MICO</name>
<evidence type="ECO:0000256" key="3">
    <source>
        <dbReference type="SAM" id="SignalP"/>
    </source>
</evidence>
<feature type="chain" id="PRO_5017314066" evidence="3">
    <location>
        <begin position="18"/>
        <end position="159"/>
    </location>
</feature>
<organism evidence="4 5">
    <name type="scientific">Amnibacterium setariae</name>
    <dbReference type="NCBI Taxonomy" id="2306585"/>
    <lineage>
        <taxon>Bacteria</taxon>
        <taxon>Bacillati</taxon>
        <taxon>Actinomycetota</taxon>
        <taxon>Actinomycetes</taxon>
        <taxon>Micrococcales</taxon>
        <taxon>Microbacteriaceae</taxon>
        <taxon>Amnibacterium</taxon>
    </lineage>
</organism>
<feature type="signal peptide" evidence="3">
    <location>
        <begin position="1"/>
        <end position="17"/>
    </location>
</feature>
<feature type="transmembrane region" description="Helical" evidence="2">
    <location>
        <begin position="64"/>
        <end position="88"/>
    </location>
</feature>
<feature type="transmembrane region" description="Helical" evidence="2">
    <location>
        <begin position="94"/>
        <end position="112"/>
    </location>
</feature>
<dbReference type="InterPro" id="IPR025323">
    <property type="entry name" value="DUF4229"/>
</dbReference>
<dbReference type="EMBL" id="QXTG01000001">
    <property type="protein sequence ID" value="RIX29912.1"/>
    <property type="molecule type" value="Genomic_DNA"/>
</dbReference>
<protein>
    <submittedName>
        <fullName evidence="4">DUF4229 domain-containing protein</fullName>
    </submittedName>
</protein>
<sequence length="159" mass="16685">MSTVAAIAANTSTLAMAATVRASRTAAARDPGPSHWNPLWAPRAGHSGRGAYTRKVMPDQRPSLALAFVAYSALRIALFAVPLVVIYALSGNPILSAVLAAFIGFVLSMILLDKQRGAVARFLKQRAESRRVVSDETVEDEAVDGAAGQNDSAAASPRP</sequence>
<evidence type="ECO:0000256" key="2">
    <source>
        <dbReference type="SAM" id="Phobius"/>
    </source>
</evidence>
<reference evidence="5" key="1">
    <citation type="submission" date="2018-09" db="EMBL/GenBank/DDBJ databases">
        <authorList>
            <person name="Kim I."/>
        </authorList>
    </citation>
    <scope>NUCLEOTIDE SEQUENCE [LARGE SCALE GENOMIC DNA]</scope>
    <source>
        <strain evidence="5">DD4a</strain>
    </source>
</reference>
<keyword evidence="5" id="KW-1185">Reference proteome</keyword>
<keyword evidence="2" id="KW-0812">Transmembrane</keyword>
<keyword evidence="3" id="KW-0732">Signal</keyword>
<dbReference type="AlphaFoldDB" id="A0A3A1U0B8"/>
<evidence type="ECO:0000256" key="1">
    <source>
        <dbReference type="SAM" id="MobiDB-lite"/>
    </source>
</evidence>
<comment type="caution">
    <text evidence="4">The sequence shown here is derived from an EMBL/GenBank/DDBJ whole genome shotgun (WGS) entry which is preliminary data.</text>
</comment>
<evidence type="ECO:0000313" key="4">
    <source>
        <dbReference type="EMBL" id="RIX29912.1"/>
    </source>
</evidence>
<dbReference type="Pfam" id="PF14012">
    <property type="entry name" value="DUF4229"/>
    <property type="match status" value="1"/>
</dbReference>
<evidence type="ECO:0000313" key="5">
    <source>
        <dbReference type="Proteomes" id="UP000265742"/>
    </source>
</evidence>
<proteinExistence type="predicted"/>
<dbReference type="Proteomes" id="UP000265742">
    <property type="component" value="Unassembled WGS sequence"/>
</dbReference>
<feature type="region of interest" description="Disordered" evidence="1">
    <location>
        <begin position="129"/>
        <end position="159"/>
    </location>
</feature>